<evidence type="ECO:0000259" key="6">
    <source>
        <dbReference type="SMART" id="SM00082"/>
    </source>
</evidence>
<keyword evidence="4" id="KW-0812">Transmembrane</keyword>
<protein>
    <recommendedName>
        <fullName evidence="6">LRRCT domain-containing protein</fullName>
    </recommendedName>
</protein>
<dbReference type="GO" id="GO:0031012">
    <property type="term" value="C:extracellular matrix"/>
    <property type="evidence" value="ECO:0007669"/>
    <property type="project" value="TreeGrafter"/>
</dbReference>
<dbReference type="InterPro" id="IPR050328">
    <property type="entry name" value="Dev_Immune_Receptor"/>
</dbReference>
<reference evidence="7" key="1">
    <citation type="submission" date="2022-01" db="EMBL/GenBank/DDBJ databases">
        <authorList>
            <person name="King R."/>
        </authorList>
    </citation>
    <scope>NUCLEOTIDE SEQUENCE</scope>
</reference>
<dbReference type="InterPro" id="IPR001611">
    <property type="entry name" value="Leu-rich_rpt"/>
</dbReference>
<dbReference type="PANTHER" id="PTHR24373">
    <property type="entry name" value="SLIT RELATED LEUCINE-RICH REPEAT NEURONAL PROTEIN"/>
    <property type="match status" value="1"/>
</dbReference>
<evidence type="ECO:0000313" key="8">
    <source>
        <dbReference type="Proteomes" id="UP001152799"/>
    </source>
</evidence>
<dbReference type="SMART" id="SM00369">
    <property type="entry name" value="LRR_TYP"/>
    <property type="match status" value="3"/>
</dbReference>
<keyword evidence="3" id="KW-0677">Repeat</keyword>
<keyword evidence="8" id="KW-1185">Reference proteome</keyword>
<feature type="domain" description="LRRCT" evidence="6">
    <location>
        <begin position="349"/>
        <end position="398"/>
    </location>
</feature>
<evidence type="ECO:0000256" key="5">
    <source>
        <dbReference type="SAM" id="SignalP"/>
    </source>
</evidence>
<dbReference type="AlphaFoldDB" id="A0A9N9MSJ2"/>
<dbReference type="InterPro" id="IPR000483">
    <property type="entry name" value="Cys-rich_flank_reg_C"/>
</dbReference>
<evidence type="ECO:0000256" key="1">
    <source>
        <dbReference type="ARBA" id="ARBA00022614"/>
    </source>
</evidence>
<dbReference type="InterPro" id="IPR032675">
    <property type="entry name" value="LRR_dom_sf"/>
</dbReference>
<dbReference type="Proteomes" id="UP001152799">
    <property type="component" value="Chromosome 5"/>
</dbReference>
<dbReference type="GO" id="GO:0005615">
    <property type="term" value="C:extracellular space"/>
    <property type="evidence" value="ECO:0007669"/>
    <property type="project" value="TreeGrafter"/>
</dbReference>
<proteinExistence type="predicted"/>
<dbReference type="InterPro" id="IPR003591">
    <property type="entry name" value="Leu-rich_rpt_typical-subtyp"/>
</dbReference>
<feature type="signal peptide" evidence="5">
    <location>
        <begin position="1"/>
        <end position="18"/>
    </location>
</feature>
<dbReference type="SUPFAM" id="SSF52058">
    <property type="entry name" value="L domain-like"/>
    <property type="match status" value="1"/>
</dbReference>
<dbReference type="PANTHER" id="PTHR24373:SF370">
    <property type="entry name" value="FISH-LIPS, ISOFORM E"/>
    <property type="match status" value="1"/>
</dbReference>
<dbReference type="Pfam" id="PF13855">
    <property type="entry name" value="LRR_8"/>
    <property type="match status" value="2"/>
</dbReference>
<sequence length="459" mass="52940">MIVRVFLFILLLCVGVNTLESLCSNNVSDKKCLCKRLTNQATNLPTSLANCNGLSINEFPKLYQFPDDLTVLDLSMNNIQFLNFSSNNDILQKLILSFNSINVIEEHFFQSLPELAWLDLSHNNISSFDNVNIFLEQKRLVYLDLSYNNFKELPSAVFEPIPLLRVLDLSYNPLGKFLTNSKDVLNMQLGLSTNITHFKLNNVGLSDLHPDYFGQYQGLKHLEFQDNNLQFIPTVPYSVEYLDFSGNNLTFISARYLNYHSLKILRLSRMPTLVSIHHYAFYNLPSLESLIITDCPNIKEFTDLAFGLASKTMEIHPKRLILARNGLAKLNSTYKHMFRRMEHIDLRHNPWDCNCALLWMQEFNAELFKGNEIRCAGPPQLKRKRLQDLTHFDLPDCFPDIYGKTSHRVTIIILMATVIFLMGLIFYLIRYPKAWVNPRHIGIGPNSPYSAAPQDDVRF</sequence>
<evidence type="ECO:0000313" key="7">
    <source>
        <dbReference type="EMBL" id="CAG9769427.1"/>
    </source>
</evidence>
<feature type="chain" id="PRO_5040255680" description="LRRCT domain-containing protein" evidence="5">
    <location>
        <begin position="19"/>
        <end position="459"/>
    </location>
</feature>
<evidence type="ECO:0000256" key="2">
    <source>
        <dbReference type="ARBA" id="ARBA00022729"/>
    </source>
</evidence>
<keyword evidence="4" id="KW-0472">Membrane</keyword>
<keyword evidence="1" id="KW-0433">Leucine-rich repeat</keyword>
<name>A0A9N9MSJ2_9CUCU</name>
<gene>
    <name evidence="7" type="ORF">CEUTPL_LOCUS9937</name>
</gene>
<dbReference type="Gene3D" id="3.80.10.10">
    <property type="entry name" value="Ribonuclease Inhibitor"/>
    <property type="match status" value="2"/>
</dbReference>
<dbReference type="EMBL" id="OU892281">
    <property type="protein sequence ID" value="CAG9769427.1"/>
    <property type="molecule type" value="Genomic_DNA"/>
</dbReference>
<keyword evidence="4" id="KW-1133">Transmembrane helix</keyword>
<dbReference type="OrthoDB" id="1687175at2759"/>
<evidence type="ECO:0000256" key="3">
    <source>
        <dbReference type="ARBA" id="ARBA00022737"/>
    </source>
</evidence>
<organism evidence="7 8">
    <name type="scientific">Ceutorhynchus assimilis</name>
    <name type="common">cabbage seed weevil</name>
    <dbReference type="NCBI Taxonomy" id="467358"/>
    <lineage>
        <taxon>Eukaryota</taxon>
        <taxon>Metazoa</taxon>
        <taxon>Ecdysozoa</taxon>
        <taxon>Arthropoda</taxon>
        <taxon>Hexapoda</taxon>
        <taxon>Insecta</taxon>
        <taxon>Pterygota</taxon>
        <taxon>Neoptera</taxon>
        <taxon>Endopterygota</taxon>
        <taxon>Coleoptera</taxon>
        <taxon>Polyphaga</taxon>
        <taxon>Cucujiformia</taxon>
        <taxon>Curculionidae</taxon>
        <taxon>Ceutorhynchinae</taxon>
        <taxon>Ceutorhynchus</taxon>
    </lineage>
</organism>
<dbReference type="SMART" id="SM00082">
    <property type="entry name" value="LRRCT"/>
    <property type="match status" value="1"/>
</dbReference>
<evidence type="ECO:0000256" key="4">
    <source>
        <dbReference type="SAM" id="Phobius"/>
    </source>
</evidence>
<keyword evidence="2 5" id="KW-0732">Signal</keyword>
<accession>A0A9N9MSJ2</accession>
<feature type="transmembrane region" description="Helical" evidence="4">
    <location>
        <begin position="409"/>
        <end position="429"/>
    </location>
</feature>